<evidence type="ECO:0000313" key="2">
    <source>
        <dbReference type="Proteomes" id="UP001589532"/>
    </source>
</evidence>
<comment type="caution">
    <text evidence="1">The sequence shown here is derived from an EMBL/GenBank/DDBJ whole genome shotgun (WGS) entry which is preliminary data.</text>
</comment>
<keyword evidence="2" id="KW-1185">Reference proteome</keyword>
<organism evidence="1 2">
    <name type="scientific">Nonomuraea helvata</name>
    <dbReference type="NCBI Taxonomy" id="37484"/>
    <lineage>
        <taxon>Bacteria</taxon>
        <taxon>Bacillati</taxon>
        <taxon>Actinomycetota</taxon>
        <taxon>Actinomycetes</taxon>
        <taxon>Streptosporangiales</taxon>
        <taxon>Streptosporangiaceae</taxon>
        <taxon>Nonomuraea</taxon>
    </lineage>
</organism>
<gene>
    <name evidence="1" type="ORF">ACFFSA_50645</name>
</gene>
<evidence type="ECO:0008006" key="3">
    <source>
        <dbReference type="Google" id="ProtNLM"/>
    </source>
</evidence>
<proteinExistence type="predicted"/>
<sequence>MPRVAAVTAVLQWVNGHPTLTGRGRPLDRGAFRELPRSPAPGCYLVLYRLDGADALTAEEPADEARIGGLVCGPDDEATERAATAYANAVAALTGTPTAMGDVATCLVTDDIVGPQLVDNRAGTRGEHAYQVDATFFLVPLIPGV</sequence>
<dbReference type="Proteomes" id="UP001589532">
    <property type="component" value="Unassembled WGS sequence"/>
</dbReference>
<reference evidence="1 2" key="1">
    <citation type="submission" date="2024-09" db="EMBL/GenBank/DDBJ databases">
        <authorList>
            <person name="Sun Q."/>
            <person name="Mori K."/>
        </authorList>
    </citation>
    <scope>NUCLEOTIDE SEQUENCE [LARGE SCALE GENOMIC DNA]</scope>
    <source>
        <strain evidence="1 2">JCM 3143</strain>
    </source>
</reference>
<protein>
    <recommendedName>
        <fullName evidence="3">DUF3168 domain-containing protein</fullName>
    </recommendedName>
</protein>
<evidence type="ECO:0000313" key="1">
    <source>
        <dbReference type="EMBL" id="MFB9631371.1"/>
    </source>
</evidence>
<accession>A0ABV5SI68</accession>
<dbReference type="EMBL" id="JBHMBW010000104">
    <property type="protein sequence ID" value="MFB9631371.1"/>
    <property type="molecule type" value="Genomic_DNA"/>
</dbReference>
<name>A0ABV5SI68_9ACTN</name>
<dbReference type="RefSeq" id="WP_345000004.1">
    <property type="nucleotide sequence ID" value="NZ_BAAAXV010000009.1"/>
</dbReference>